<feature type="transmembrane region" description="Helical" evidence="1">
    <location>
        <begin position="256"/>
        <end position="274"/>
    </location>
</feature>
<accession>A0A1T4MKY6</accession>
<organism evidence="3 4">
    <name type="scientific">Carboxydocella sporoproducens DSM 16521</name>
    <dbReference type="NCBI Taxonomy" id="1121270"/>
    <lineage>
        <taxon>Bacteria</taxon>
        <taxon>Bacillati</taxon>
        <taxon>Bacillota</taxon>
        <taxon>Clostridia</taxon>
        <taxon>Eubacteriales</taxon>
        <taxon>Clostridiales Family XVI. Incertae Sedis</taxon>
        <taxon>Carboxydocella</taxon>
    </lineage>
</organism>
<dbReference type="SUPFAM" id="SSF48695">
    <property type="entry name" value="Multiheme cytochromes"/>
    <property type="match status" value="1"/>
</dbReference>
<evidence type="ECO:0000256" key="2">
    <source>
        <dbReference type="SAM" id="SignalP"/>
    </source>
</evidence>
<keyword evidence="1" id="KW-0472">Membrane</keyword>
<feature type="signal peptide" evidence="2">
    <location>
        <begin position="1"/>
        <end position="23"/>
    </location>
</feature>
<keyword evidence="1" id="KW-0812">Transmembrane</keyword>
<dbReference type="Proteomes" id="UP000189933">
    <property type="component" value="Unassembled WGS sequence"/>
</dbReference>
<keyword evidence="2" id="KW-0732">Signal</keyword>
<feature type="chain" id="PRO_5012120218" evidence="2">
    <location>
        <begin position="24"/>
        <end position="292"/>
    </location>
</feature>
<evidence type="ECO:0000313" key="3">
    <source>
        <dbReference type="EMBL" id="SJZ67475.1"/>
    </source>
</evidence>
<name>A0A1T4MKY6_9FIRM</name>
<dbReference type="InterPro" id="IPR036280">
    <property type="entry name" value="Multihaem_cyt_sf"/>
</dbReference>
<keyword evidence="1" id="KW-1133">Transmembrane helix</keyword>
<dbReference type="EMBL" id="FUXM01000004">
    <property type="protein sequence ID" value="SJZ67475.1"/>
    <property type="molecule type" value="Genomic_DNA"/>
</dbReference>
<gene>
    <name evidence="3" type="ORF">SAMN02745885_00635</name>
</gene>
<evidence type="ECO:0000256" key="1">
    <source>
        <dbReference type="SAM" id="Phobius"/>
    </source>
</evidence>
<proteinExistence type="predicted"/>
<reference evidence="4" key="1">
    <citation type="submission" date="2017-02" db="EMBL/GenBank/DDBJ databases">
        <authorList>
            <person name="Varghese N."/>
            <person name="Submissions S."/>
        </authorList>
    </citation>
    <scope>NUCLEOTIDE SEQUENCE [LARGE SCALE GENOMIC DNA]</scope>
    <source>
        <strain evidence="4">DSM 16521</strain>
    </source>
</reference>
<sequence length="292" mass="32229">MPVKKSLLFLLLLLLTWPGWALADTDLAAARKFNEGCLRCHGAQGLHTRSNGQKISLYVDESKYFSSIHGTNRCTTCHTDITDYPHVGAKTGAELRRLVESNCRRCHDYITRVYDQSAHGLARRQGKPTALCQDCHGKHDIRKKEDPLAHTSGRNQTASCTASGCHSGRIKESYTESFHGKAVDLGGTKAATCSGCHGSHNILGPKDPASPVNKVNVPQTCAKCHFRAEPNFAKGTEHFLLEKEGPGSPMYYTLKFFVWLTISVMVLLTIHMELELYRKWKAAKGGGSYGSH</sequence>
<protein>
    <submittedName>
        <fullName evidence="3">Geobacter sulfurreducens CxxxxCH...CXXCH domain-containing protein</fullName>
    </submittedName>
</protein>
<evidence type="ECO:0000313" key="4">
    <source>
        <dbReference type="Proteomes" id="UP000189933"/>
    </source>
</evidence>
<keyword evidence="4" id="KW-1185">Reference proteome</keyword>
<dbReference type="AlphaFoldDB" id="A0A1T4MKY6"/>